<feature type="region of interest" description="Disordered" evidence="1">
    <location>
        <begin position="29"/>
        <end position="49"/>
    </location>
</feature>
<name>A0A382AS44_9ZZZZ</name>
<accession>A0A382AS44</accession>
<proteinExistence type="predicted"/>
<protein>
    <submittedName>
        <fullName evidence="2">Uncharacterized protein</fullName>
    </submittedName>
</protein>
<dbReference type="EMBL" id="UINC01026410">
    <property type="protein sequence ID" value="SVB03807.1"/>
    <property type="molecule type" value="Genomic_DNA"/>
</dbReference>
<evidence type="ECO:0000256" key="1">
    <source>
        <dbReference type="SAM" id="MobiDB-lite"/>
    </source>
</evidence>
<feature type="compositionally biased region" description="Gly residues" evidence="1">
    <location>
        <begin position="29"/>
        <end position="40"/>
    </location>
</feature>
<gene>
    <name evidence="2" type="ORF">METZ01_LOCUS156661</name>
</gene>
<reference evidence="2" key="1">
    <citation type="submission" date="2018-05" db="EMBL/GenBank/DDBJ databases">
        <authorList>
            <person name="Lanie J.A."/>
            <person name="Ng W.-L."/>
            <person name="Kazmierczak K.M."/>
            <person name="Andrzejewski T.M."/>
            <person name="Davidsen T.M."/>
            <person name="Wayne K.J."/>
            <person name="Tettelin H."/>
            <person name="Glass J.I."/>
            <person name="Rusch D."/>
            <person name="Podicherti R."/>
            <person name="Tsui H.-C.T."/>
            <person name="Winkler M.E."/>
        </authorList>
    </citation>
    <scope>NUCLEOTIDE SEQUENCE</scope>
</reference>
<sequence>VDVVDDTVDVVNDVVDPVADVVNDGLGAVTGGTGGAGGGSETVTPECDGKNNGSSSFQICLEKGASVWEFVKNKKDSGYALVGTKDKRPWIQIVDENGKYQMSKGYDVFGEYKSNFDPGMPTVGQLDGSAISQTKDGGYIVGTYVNPRHHSYGYGYIFKTNKQGEIEWKKALKYKSGKTNVIHFVEDIIETESGDFVAVGYTSGDRGNNMKGQGFMLKMSEEVHPSGNKEGKIDWIQRFGSNACVFDTLEDVLEADDNNLIAVGKFEKACPKYGCFHGYACGDMYFLKIDPEDGKTLIAEKHRNFTKQWWARGYSVIKMDDGYAVGGNIRDNKHAVVNSAVWKLNNSGKMVWNWVGTGRIEGKVHQQEVVNAITLSHDSNSILAVGHTRFFKNVRDQKSNMMVWSIDLNGNGKWGKKYEIHRYAGIITRFKNNHYLLSGGSRFFEMDSNGELIK</sequence>
<feature type="non-terminal residue" evidence="2">
    <location>
        <position position="1"/>
    </location>
</feature>
<evidence type="ECO:0000313" key="2">
    <source>
        <dbReference type="EMBL" id="SVB03807.1"/>
    </source>
</evidence>
<dbReference type="PANTHER" id="PTHR42754">
    <property type="entry name" value="ENDOGLUCANASE"/>
    <property type="match status" value="1"/>
</dbReference>
<dbReference type="PANTHER" id="PTHR42754:SF1">
    <property type="entry name" value="LIPOPROTEIN"/>
    <property type="match status" value="1"/>
</dbReference>
<dbReference type="AlphaFoldDB" id="A0A382AS44"/>
<organism evidence="2">
    <name type="scientific">marine metagenome</name>
    <dbReference type="NCBI Taxonomy" id="408172"/>
    <lineage>
        <taxon>unclassified sequences</taxon>
        <taxon>metagenomes</taxon>
        <taxon>ecological metagenomes</taxon>
    </lineage>
</organism>